<sequence>MNEIDNYIRQIVAQHTPNITYIVQNKINELLPHINVWANGHKYNLKLSGSLAKGTGITGTTDIDFFISLDPSVSTCNTLENVYNTLRNRFNGAGYVTREQNVSIGINHSGLKIDIVAGVKHHPLGFDHSIWKRKAQKWTKTNVDEHIKFVKQSGRIFDIRVIKIWRKLMGLDFPSFYLELSVIEALKGRSLLSLSPSENFVQVMNYLANDFVDKVIVDPANENNEVSEELTNIEKQAIKDAAKASLRSAWDHVIY</sequence>
<gene>
    <name evidence="1" type="ORF">A2538_01780</name>
</gene>
<dbReference type="InterPro" id="IPR043519">
    <property type="entry name" value="NT_sf"/>
</dbReference>
<name>A0A1F6PDN0_9BACT</name>
<evidence type="ECO:0000313" key="2">
    <source>
        <dbReference type="Proteomes" id="UP000178254"/>
    </source>
</evidence>
<dbReference type="SUPFAM" id="SSF81301">
    <property type="entry name" value="Nucleotidyltransferase"/>
    <property type="match status" value="1"/>
</dbReference>
<dbReference type="STRING" id="1798709.A2538_01780"/>
<dbReference type="AlphaFoldDB" id="A0A1F6PDN0"/>
<organism evidence="1 2">
    <name type="scientific">Candidatus Magasanikbacteria bacterium RIFOXYD2_FULL_41_14</name>
    <dbReference type="NCBI Taxonomy" id="1798709"/>
    <lineage>
        <taxon>Bacteria</taxon>
        <taxon>Candidatus Magasanikiibacteriota</taxon>
    </lineage>
</organism>
<reference evidence="1 2" key="1">
    <citation type="journal article" date="2016" name="Nat. Commun.">
        <title>Thousands of microbial genomes shed light on interconnected biogeochemical processes in an aquifer system.</title>
        <authorList>
            <person name="Anantharaman K."/>
            <person name="Brown C.T."/>
            <person name="Hug L.A."/>
            <person name="Sharon I."/>
            <person name="Castelle C.J."/>
            <person name="Probst A.J."/>
            <person name="Thomas B.C."/>
            <person name="Singh A."/>
            <person name="Wilkins M.J."/>
            <person name="Karaoz U."/>
            <person name="Brodie E.L."/>
            <person name="Williams K.H."/>
            <person name="Hubbard S.S."/>
            <person name="Banfield J.F."/>
        </authorList>
    </citation>
    <scope>NUCLEOTIDE SEQUENCE [LARGE SCALE GENOMIC DNA]</scope>
</reference>
<accession>A0A1F6PDN0</accession>
<dbReference type="EMBL" id="MFRE01000010">
    <property type="protein sequence ID" value="OGH94277.1"/>
    <property type="molecule type" value="Genomic_DNA"/>
</dbReference>
<dbReference type="Gene3D" id="3.30.460.10">
    <property type="entry name" value="Beta Polymerase, domain 2"/>
    <property type="match status" value="1"/>
</dbReference>
<proteinExistence type="predicted"/>
<dbReference type="Proteomes" id="UP000178254">
    <property type="component" value="Unassembled WGS sequence"/>
</dbReference>
<evidence type="ECO:0000313" key="1">
    <source>
        <dbReference type="EMBL" id="OGH94277.1"/>
    </source>
</evidence>
<comment type="caution">
    <text evidence="1">The sequence shown here is derived from an EMBL/GenBank/DDBJ whole genome shotgun (WGS) entry which is preliminary data.</text>
</comment>
<protein>
    <recommendedName>
        <fullName evidence="3">Polymerase nucleotidyl transferase domain-containing protein</fullName>
    </recommendedName>
</protein>
<evidence type="ECO:0008006" key="3">
    <source>
        <dbReference type="Google" id="ProtNLM"/>
    </source>
</evidence>